<dbReference type="PANTHER" id="PTHR35800">
    <property type="entry name" value="PROTEIN JAG"/>
    <property type="match status" value="1"/>
</dbReference>
<dbReference type="InterPro" id="IPR034079">
    <property type="entry name" value="R3H_KhpB"/>
</dbReference>
<dbReference type="InterPro" id="IPR032782">
    <property type="entry name" value="KhpB_N"/>
</dbReference>
<dbReference type="GO" id="GO:0003723">
    <property type="term" value="F:RNA binding"/>
    <property type="evidence" value="ECO:0007669"/>
    <property type="project" value="UniProtKB-UniRule"/>
</dbReference>
<sequence>MTVFTGATVEEAISKGLHELNLNNSQVTTTVKTTPRRGFLGFGARIAEVDVTPIEEELHPDAPSIQPQDQPSHTSAETAAPVVAPPAATDAEPEAPRVDYSEVAHRLSDYLLTITQQLGIDATAKVAVHHREVQINFDTEQEGLLIGKHGRTINSLQALGQVYLNHARFSKLSVMLDVASYRERRLETLTRLAENMAREVVATGKPVYLDPMPSFERKQIHNVLAENDYVMTYSAGTEPKRAVVITPR</sequence>
<dbReference type="GO" id="GO:0005737">
    <property type="term" value="C:cytoplasm"/>
    <property type="evidence" value="ECO:0007669"/>
    <property type="project" value="UniProtKB-SubCell"/>
</dbReference>
<dbReference type="SUPFAM" id="SSF82708">
    <property type="entry name" value="R3H domain"/>
    <property type="match status" value="1"/>
</dbReference>
<evidence type="ECO:0000256" key="5">
    <source>
        <dbReference type="ARBA" id="ARBA00023316"/>
    </source>
</evidence>
<reference evidence="9 10" key="1">
    <citation type="journal article" date="2015" name="Genome Announc.">
        <title>Expanding the biotechnology potential of lactobacilli through comparative genomics of 213 strains and associated genera.</title>
        <authorList>
            <person name="Sun Z."/>
            <person name="Harris H.M."/>
            <person name="McCann A."/>
            <person name="Guo C."/>
            <person name="Argimon S."/>
            <person name="Zhang W."/>
            <person name="Yang X."/>
            <person name="Jeffery I.B."/>
            <person name="Cooney J.C."/>
            <person name="Kagawa T.F."/>
            <person name="Liu W."/>
            <person name="Song Y."/>
            <person name="Salvetti E."/>
            <person name="Wrobel A."/>
            <person name="Rasinkangas P."/>
            <person name="Parkhill J."/>
            <person name="Rea M.C."/>
            <person name="O'Sullivan O."/>
            <person name="Ritari J."/>
            <person name="Douillard F.P."/>
            <person name="Paul Ross R."/>
            <person name="Yang R."/>
            <person name="Briner A.E."/>
            <person name="Felis G.E."/>
            <person name="de Vos W.M."/>
            <person name="Barrangou R."/>
            <person name="Klaenhammer T.R."/>
            <person name="Caufield P.W."/>
            <person name="Cui Y."/>
            <person name="Zhang H."/>
            <person name="O'Toole P.W."/>
        </authorList>
    </citation>
    <scope>NUCLEOTIDE SEQUENCE [LARGE SCALE GENOMIC DNA]</scope>
    <source>
        <strain evidence="9 10">JCM 15530</strain>
    </source>
</reference>
<evidence type="ECO:0000313" key="10">
    <source>
        <dbReference type="Proteomes" id="UP000050911"/>
    </source>
</evidence>
<feature type="region of interest" description="Disordered" evidence="7">
    <location>
        <begin position="59"/>
        <end position="97"/>
    </location>
</feature>
<dbReference type="PROSITE" id="PS51061">
    <property type="entry name" value="R3H"/>
    <property type="match status" value="1"/>
</dbReference>
<dbReference type="PANTHER" id="PTHR35800:SF1">
    <property type="entry name" value="RNA-BINDING PROTEIN KHPB"/>
    <property type="match status" value="1"/>
</dbReference>
<dbReference type="GO" id="GO:0009252">
    <property type="term" value="P:peptidoglycan biosynthetic process"/>
    <property type="evidence" value="ECO:0007669"/>
    <property type="project" value="UniProtKB-UniRule"/>
</dbReference>
<dbReference type="Pfam" id="PF14804">
    <property type="entry name" value="Jag_N"/>
    <property type="match status" value="1"/>
</dbReference>
<comment type="caution">
    <text evidence="9">The sequence shown here is derived from an EMBL/GenBank/DDBJ whole genome shotgun (WGS) entry which is preliminary data.</text>
</comment>
<comment type="caution">
    <text evidence="6">Lacks conserved residue(s) required for the propagation of feature annotation.</text>
</comment>
<dbReference type="InterPro" id="IPR001374">
    <property type="entry name" value="R3H_dom"/>
</dbReference>
<name>A0A0R1HZV6_9LACO</name>
<dbReference type="AlphaFoldDB" id="A0A0R1HZV6"/>
<dbReference type="Proteomes" id="UP000050911">
    <property type="component" value="Unassembled WGS sequence"/>
</dbReference>
<comment type="subunit">
    <text evidence="6">Forms a complex with KhpA.</text>
</comment>
<evidence type="ECO:0000256" key="7">
    <source>
        <dbReference type="SAM" id="MobiDB-lite"/>
    </source>
</evidence>
<evidence type="ECO:0000256" key="2">
    <source>
        <dbReference type="ARBA" id="ARBA00022884"/>
    </source>
</evidence>
<dbReference type="EMBL" id="AZCX01000003">
    <property type="protein sequence ID" value="KRK48535.1"/>
    <property type="molecule type" value="Genomic_DNA"/>
</dbReference>
<comment type="subcellular location">
    <subcellularLocation>
        <location evidence="6">Cytoplasm</location>
    </subcellularLocation>
</comment>
<comment type="similarity">
    <text evidence="6">Belongs to the KhpB RNA-binding protein family.</text>
</comment>
<dbReference type="RefSeq" id="WP_056942335.1">
    <property type="nucleotide sequence ID" value="NZ_AZCX01000003.1"/>
</dbReference>
<dbReference type="Pfam" id="PF01424">
    <property type="entry name" value="R3H"/>
    <property type="match status" value="1"/>
</dbReference>
<dbReference type="Pfam" id="PF13083">
    <property type="entry name" value="KH_KhpA-B"/>
    <property type="match status" value="1"/>
</dbReference>
<gene>
    <name evidence="6" type="primary">khpB</name>
    <name evidence="6" type="synonym">eloR</name>
    <name evidence="9" type="ORF">FC96_GL001646</name>
</gene>
<keyword evidence="5 6" id="KW-0961">Cell wall biogenesis/degradation</keyword>
<keyword evidence="4 6" id="KW-0143">Chaperone</keyword>
<organism evidence="9 10">
    <name type="scientific">Secundilactobacillus kimchicus JCM 15530</name>
    <dbReference type="NCBI Taxonomy" id="1302272"/>
    <lineage>
        <taxon>Bacteria</taxon>
        <taxon>Bacillati</taxon>
        <taxon>Bacillota</taxon>
        <taxon>Bacilli</taxon>
        <taxon>Lactobacillales</taxon>
        <taxon>Lactobacillaceae</taxon>
        <taxon>Secundilactobacillus</taxon>
    </lineage>
</organism>
<dbReference type="InterPro" id="IPR038247">
    <property type="entry name" value="Jag_N_dom_sf"/>
</dbReference>
<evidence type="ECO:0000256" key="3">
    <source>
        <dbReference type="ARBA" id="ARBA00022960"/>
    </source>
</evidence>
<proteinExistence type="inferred from homology"/>
<dbReference type="GO" id="GO:0008360">
    <property type="term" value="P:regulation of cell shape"/>
    <property type="evidence" value="ECO:0007669"/>
    <property type="project" value="UniProtKB-KW"/>
</dbReference>
<feature type="compositionally biased region" description="Polar residues" evidence="7">
    <location>
        <begin position="65"/>
        <end position="75"/>
    </location>
</feature>
<evidence type="ECO:0000256" key="4">
    <source>
        <dbReference type="ARBA" id="ARBA00023186"/>
    </source>
</evidence>
<protein>
    <recommendedName>
        <fullName evidence="6">RNA-binding protein KhpB</fullName>
    </recommendedName>
    <alternativeName>
        <fullName evidence="6">RNA-binding protein EloR</fullName>
    </alternativeName>
</protein>
<dbReference type="GO" id="GO:0071555">
    <property type="term" value="P:cell wall organization"/>
    <property type="evidence" value="ECO:0007669"/>
    <property type="project" value="UniProtKB-KW"/>
</dbReference>
<dbReference type="Gene3D" id="3.30.300.20">
    <property type="match status" value="1"/>
</dbReference>
<keyword evidence="2 6" id="KW-0694">RNA-binding</keyword>
<dbReference type="CDD" id="cd02414">
    <property type="entry name" value="KH-II_Jag"/>
    <property type="match status" value="1"/>
</dbReference>
<dbReference type="InterPro" id="IPR036867">
    <property type="entry name" value="R3H_dom_sf"/>
</dbReference>
<dbReference type="InterPro" id="IPR015946">
    <property type="entry name" value="KH_dom-like_a/b"/>
</dbReference>
<evidence type="ECO:0000313" key="9">
    <source>
        <dbReference type="EMBL" id="KRK48535.1"/>
    </source>
</evidence>
<dbReference type="Gene3D" id="3.30.1370.50">
    <property type="entry name" value="R3H-like domain"/>
    <property type="match status" value="1"/>
</dbReference>
<evidence type="ECO:0000256" key="6">
    <source>
        <dbReference type="HAMAP-Rule" id="MF_00867"/>
    </source>
</evidence>
<feature type="domain" description="R3H" evidence="8">
    <location>
        <begin position="183"/>
        <end position="248"/>
    </location>
</feature>
<dbReference type="HAMAP" id="MF_00867">
    <property type="entry name" value="KhpB"/>
    <property type="match status" value="1"/>
</dbReference>
<dbReference type="Gene3D" id="3.30.30.80">
    <property type="entry name" value="probable RNA-binding protein from clostridium symbiosum atcc 14940"/>
    <property type="match status" value="1"/>
</dbReference>
<dbReference type="STRING" id="1302272.FC96_GL001646"/>
<evidence type="ECO:0000256" key="1">
    <source>
        <dbReference type="ARBA" id="ARBA00022490"/>
    </source>
</evidence>
<feature type="compositionally biased region" description="Low complexity" evidence="7">
    <location>
        <begin position="76"/>
        <end position="90"/>
    </location>
</feature>
<dbReference type="PATRIC" id="fig|1302272.5.peg.1663"/>
<accession>A0A0R1HZV6</accession>
<dbReference type="SMART" id="SM01245">
    <property type="entry name" value="Jag_N"/>
    <property type="match status" value="1"/>
</dbReference>
<keyword evidence="10" id="KW-1185">Reference proteome</keyword>
<dbReference type="CDD" id="cd02644">
    <property type="entry name" value="R3H_jag"/>
    <property type="match status" value="1"/>
</dbReference>
<dbReference type="InterPro" id="IPR038008">
    <property type="entry name" value="Jag_KH"/>
</dbReference>
<dbReference type="OrthoDB" id="9794483at2"/>
<dbReference type="NCBIfam" id="NF041568">
    <property type="entry name" value="Jag_EloR"/>
    <property type="match status" value="1"/>
</dbReference>
<evidence type="ECO:0000259" key="8">
    <source>
        <dbReference type="PROSITE" id="PS51061"/>
    </source>
</evidence>
<dbReference type="SMART" id="SM00393">
    <property type="entry name" value="R3H"/>
    <property type="match status" value="1"/>
</dbReference>
<comment type="function">
    <text evidence="6">A probable RNA chaperone. Forms a complex with KhpA which binds to cellular RNA and controls its expression. Plays a role in peptidoglycan (PG) homeostasis and cell length regulation.</text>
</comment>
<comment type="domain">
    <text evidence="6">Has an N-terminal Jag-N domain and 2 RNA-binding domains (KH and R3H).</text>
</comment>
<keyword evidence="3 6" id="KW-0133">Cell shape</keyword>
<dbReference type="InterPro" id="IPR039247">
    <property type="entry name" value="KhpB"/>
</dbReference>
<keyword evidence="1 6" id="KW-0963">Cytoplasm</keyword>